<dbReference type="RefSeq" id="XP_018294376.1">
    <property type="nucleotide sequence ID" value="XM_018429490.1"/>
</dbReference>
<evidence type="ECO:0000256" key="4">
    <source>
        <dbReference type="ARBA" id="ARBA00022692"/>
    </source>
</evidence>
<organism evidence="16 17">
    <name type="scientific">Phycomyces blakesleeanus (strain ATCC 8743b / DSM 1359 / FGSC 10004 / NBRC 33097 / NRRL 1555)</name>
    <dbReference type="NCBI Taxonomy" id="763407"/>
    <lineage>
        <taxon>Eukaryota</taxon>
        <taxon>Fungi</taxon>
        <taxon>Fungi incertae sedis</taxon>
        <taxon>Mucoromycota</taxon>
        <taxon>Mucoromycotina</taxon>
        <taxon>Mucoromycetes</taxon>
        <taxon>Mucorales</taxon>
        <taxon>Phycomycetaceae</taxon>
        <taxon>Phycomyces</taxon>
    </lineage>
</organism>
<evidence type="ECO:0000256" key="13">
    <source>
        <dbReference type="PIRNR" id="PIRNR000345"/>
    </source>
</evidence>
<dbReference type="CDD" id="cd03505">
    <property type="entry name" value="Delta9-FADS-like"/>
    <property type="match status" value="1"/>
</dbReference>
<feature type="domain" description="Cytochrome b5 heme-binding" evidence="15">
    <location>
        <begin position="341"/>
        <end position="418"/>
    </location>
</feature>
<keyword evidence="11 14" id="KW-0472">Membrane</keyword>
<dbReference type="AlphaFoldDB" id="A0A162Q1G6"/>
<comment type="subcellular location">
    <subcellularLocation>
        <location evidence="1">Membrane</location>
        <topology evidence="1">Multi-pass membrane protein</topology>
    </subcellularLocation>
</comment>
<evidence type="ECO:0000256" key="12">
    <source>
        <dbReference type="ARBA" id="ARBA00023160"/>
    </source>
</evidence>
<dbReference type="InterPro" id="IPR036400">
    <property type="entry name" value="Cyt_B5-like_heme/steroid_sf"/>
</dbReference>
<dbReference type="PANTHER" id="PTHR11351">
    <property type="entry name" value="ACYL-COA DESATURASE"/>
    <property type="match status" value="1"/>
</dbReference>
<evidence type="ECO:0000313" key="17">
    <source>
        <dbReference type="Proteomes" id="UP000077315"/>
    </source>
</evidence>
<dbReference type="STRING" id="763407.A0A162Q1G6"/>
<comment type="similarity">
    <text evidence="2 13">Belongs to the fatty acid desaturase type 1 family.</text>
</comment>
<feature type="transmembrane region" description="Helical" evidence="14">
    <location>
        <begin position="47"/>
        <end position="65"/>
    </location>
</feature>
<evidence type="ECO:0000256" key="1">
    <source>
        <dbReference type="ARBA" id="ARBA00004141"/>
    </source>
</evidence>
<keyword evidence="7 14" id="KW-1133">Transmembrane helix</keyword>
<evidence type="ECO:0000256" key="10">
    <source>
        <dbReference type="ARBA" id="ARBA00023098"/>
    </source>
</evidence>
<evidence type="ECO:0000256" key="8">
    <source>
        <dbReference type="ARBA" id="ARBA00023002"/>
    </source>
</evidence>
<evidence type="ECO:0000313" key="16">
    <source>
        <dbReference type="EMBL" id="OAD76336.1"/>
    </source>
</evidence>
<dbReference type="PROSITE" id="PS00476">
    <property type="entry name" value="FATTY_ACID_DESATUR_1"/>
    <property type="match status" value="1"/>
</dbReference>
<keyword evidence="17" id="KW-1185">Reference proteome</keyword>
<dbReference type="OrthoDB" id="10260134at2759"/>
<dbReference type="GO" id="GO:0005789">
    <property type="term" value="C:endoplasmic reticulum membrane"/>
    <property type="evidence" value="ECO:0007669"/>
    <property type="project" value="TreeGrafter"/>
</dbReference>
<comment type="cofactor">
    <cofactor evidence="13">
        <name>Fe(2+)</name>
        <dbReference type="ChEBI" id="CHEBI:29033"/>
    </cofactor>
    <text evidence="13">Expected to bind 2 Fe(2+) ions per subunit.</text>
</comment>
<evidence type="ECO:0000259" key="15">
    <source>
        <dbReference type="PROSITE" id="PS50255"/>
    </source>
</evidence>
<protein>
    <recommendedName>
        <fullName evidence="13">Acyl-CoA desaturase</fullName>
        <ecNumber evidence="13">1.14.19.1</ecNumber>
    </recommendedName>
</protein>
<evidence type="ECO:0000256" key="2">
    <source>
        <dbReference type="ARBA" id="ARBA00009295"/>
    </source>
</evidence>
<dbReference type="InterPro" id="IPR015876">
    <property type="entry name" value="Acyl-CoA_DS"/>
</dbReference>
<keyword evidence="13" id="KW-0813">Transport</keyword>
<dbReference type="PIRSF" id="PIRSF000345">
    <property type="entry name" value="OLE1"/>
    <property type="match status" value="1"/>
</dbReference>
<proteinExistence type="inferred from homology"/>
<dbReference type="PRINTS" id="PR00075">
    <property type="entry name" value="FACDDSATRASE"/>
</dbReference>
<dbReference type="InterPro" id="IPR001199">
    <property type="entry name" value="Cyt_B5-like_heme/steroid-bd"/>
</dbReference>
<dbReference type="GO" id="GO:0005506">
    <property type="term" value="F:iron ion binding"/>
    <property type="evidence" value="ECO:0007669"/>
    <property type="project" value="TreeGrafter"/>
</dbReference>
<dbReference type="GO" id="GO:0004768">
    <property type="term" value="F:stearoyl-CoA 9-desaturase activity"/>
    <property type="evidence" value="ECO:0007669"/>
    <property type="project" value="UniProtKB-UniRule"/>
</dbReference>
<dbReference type="Gene3D" id="3.10.120.10">
    <property type="entry name" value="Cytochrome b5-like heme/steroid binding domain"/>
    <property type="match status" value="1"/>
</dbReference>
<keyword evidence="13" id="KW-0249">Electron transport</keyword>
<sequence length="444" mass="51103">MSVTETKNFVADFTKSESRKAPFPKDQMPPLFDTPTTIHNWYKRVRWVYAIILSVFPFISIYGALTTELHTKTLILGVVTYFLTALGVTAGYHRMWAHRAYQATPLLKLIYAVCGGASSQGSIYWWVRDHRSHHRWTDTDKDPYSAQRGFFYSHIGWLYVDRGKGKTGFADIADLKSDKLIMFQNKYYALFAIVFGFVVPTLIAGYGWNDFRGGFFYASVARTTLLHHATFCVNSLAHYLGDDTFDDHHSPRDSWITALVTMGEGYHNFHHQFPQDYRNAIVFYQYDPTKWLIKFLEFIGMAYDLKTFPTNEIAKGRFQMQEKRIEELRRDIKFPRPIKHLPVYTWKEFQSKVQDDKEAWILIEGVLYDIKGFAHPGGEKYIQASVGKDVTSSFNGGVYSHSNGARNVLSMMRVGVLLNGMEVMSNIEAEVDELVLGKSNKKDL</sequence>
<keyword evidence="8 13" id="KW-0560">Oxidoreductase</keyword>
<evidence type="ECO:0000256" key="9">
    <source>
        <dbReference type="ARBA" id="ARBA00023004"/>
    </source>
</evidence>
<evidence type="ECO:0000256" key="14">
    <source>
        <dbReference type="SAM" id="Phobius"/>
    </source>
</evidence>
<dbReference type="InterPro" id="IPR001522">
    <property type="entry name" value="FADS-1_CS"/>
</dbReference>
<keyword evidence="4 14" id="KW-0812">Transmembrane</keyword>
<dbReference type="VEuPathDB" id="FungiDB:PHYBLDRAFT_132365"/>
<evidence type="ECO:0000256" key="7">
    <source>
        <dbReference type="ARBA" id="ARBA00022989"/>
    </source>
</evidence>
<evidence type="ECO:0000256" key="6">
    <source>
        <dbReference type="ARBA" id="ARBA00022832"/>
    </source>
</evidence>
<keyword evidence="6 13" id="KW-0276">Fatty acid metabolism</keyword>
<dbReference type="SMART" id="SM01117">
    <property type="entry name" value="Cyt-b5"/>
    <property type="match status" value="1"/>
</dbReference>
<feature type="transmembrane region" description="Helical" evidence="14">
    <location>
        <begin position="187"/>
        <end position="208"/>
    </location>
</feature>
<evidence type="ECO:0000256" key="11">
    <source>
        <dbReference type="ARBA" id="ARBA00023136"/>
    </source>
</evidence>
<keyword evidence="13" id="KW-0349">Heme</keyword>
<keyword evidence="3 13" id="KW-0444">Lipid biosynthesis</keyword>
<dbReference type="Pfam" id="PF00173">
    <property type="entry name" value="Cyt-b5"/>
    <property type="match status" value="1"/>
</dbReference>
<dbReference type="EMBL" id="KV440976">
    <property type="protein sequence ID" value="OAD76336.1"/>
    <property type="molecule type" value="Genomic_DNA"/>
</dbReference>
<dbReference type="InterPro" id="IPR009160">
    <property type="entry name" value="Acyl-CoA_deSatase_haem/ster-bd"/>
</dbReference>
<dbReference type="InterPro" id="IPR005804">
    <property type="entry name" value="FA_desaturase_dom"/>
</dbReference>
<keyword evidence="10 13" id="KW-0443">Lipid metabolism</keyword>
<dbReference type="InParanoid" id="A0A162Q1G6"/>
<evidence type="ECO:0000256" key="5">
    <source>
        <dbReference type="ARBA" id="ARBA00022723"/>
    </source>
</evidence>
<comment type="function">
    <text evidence="13">Stearoyl-CoA desaturase that utilizes O(2) and electrons from reduced cytochrome b5 to introduce the first double bond into saturated fatty acyl-CoA substrates.</text>
</comment>
<keyword evidence="5 13" id="KW-0479">Metal-binding</keyword>
<name>A0A162Q1G6_PHYB8</name>
<dbReference type="FunCoup" id="A0A162Q1G6">
    <property type="interactions" value="225"/>
</dbReference>
<dbReference type="EC" id="1.14.19.1" evidence="13"/>
<comment type="catalytic activity">
    <reaction evidence="13">
        <text>octadecanoyl-CoA + 2 Fe(II)-[cytochrome b5] + O2 + 2 H(+) = (9Z)-octadecenoyl-CoA + 2 Fe(III)-[cytochrome b5] + 2 H2O</text>
        <dbReference type="Rhea" id="RHEA:19721"/>
        <dbReference type="Rhea" id="RHEA-COMP:10438"/>
        <dbReference type="Rhea" id="RHEA-COMP:10439"/>
        <dbReference type="ChEBI" id="CHEBI:15377"/>
        <dbReference type="ChEBI" id="CHEBI:15378"/>
        <dbReference type="ChEBI" id="CHEBI:15379"/>
        <dbReference type="ChEBI" id="CHEBI:29033"/>
        <dbReference type="ChEBI" id="CHEBI:29034"/>
        <dbReference type="ChEBI" id="CHEBI:57387"/>
        <dbReference type="ChEBI" id="CHEBI:57394"/>
        <dbReference type="EC" id="1.14.19.1"/>
    </reaction>
</comment>
<gene>
    <name evidence="16" type="ORF">PHYBLDRAFT_132365</name>
</gene>
<keyword evidence="9 13" id="KW-0408">Iron</keyword>
<accession>A0A162Q1G6</accession>
<dbReference type="GeneID" id="28990396"/>
<dbReference type="SUPFAM" id="SSF55856">
    <property type="entry name" value="Cytochrome b5-like heme/steroid binding domain"/>
    <property type="match status" value="1"/>
</dbReference>
<dbReference type="PROSITE" id="PS50255">
    <property type="entry name" value="CYTOCHROME_B5_2"/>
    <property type="match status" value="1"/>
</dbReference>
<dbReference type="GO" id="GO:0006636">
    <property type="term" value="P:unsaturated fatty acid biosynthetic process"/>
    <property type="evidence" value="ECO:0007669"/>
    <property type="project" value="UniProtKB-UniRule"/>
</dbReference>
<evidence type="ECO:0000256" key="3">
    <source>
        <dbReference type="ARBA" id="ARBA00022516"/>
    </source>
</evidence>
<feature type="transmembrane region" description="Helical" evidence="14">
    <location>
        <begin position="74"/>
        <end position="97"/>
    </location>
</feature>
<reference evidence="17" key="1">
    <citation type="submission" date="2015-06" db="EMBL/GenBank/DDBJ databases">
        <title>Expansion of signal transduction pathways in fungi by whole-genome duplication.</title>
        <authorList>
            <consortium name="DOE Joint Genome Institute"/>
            <person name="Corrochano L.M."/>
            <person name="Kuo A."/>
            <person name="Marcet-Houben M."/>
            <person name="Polaino S."/>
            <person name="Salamov A."/>
            <person name="Villalobos J.M."/>
            <person name="Alvarez M.I."/>
            <person name="Avalos J."/>
            <person name="Benito E.P."/>
            <person name="Benoit I."/>
            <person name="Burger G."/>
            <person name="Camino L.P."/>
            <person name="Canovas D."/>
            <person name="Cerda-Olmedo E."/>
            <person name="Cheng J.-F."/>
            <person name="Dominguez A."/>
            <person name="Elias M."/>
            <person name="Eslava A.P."/>
            <person name="Glaser F."/>
            <person name="Grimwood J."/>
            <person name="Gutierrez G."/>
            <person name="Heitman J."/>
            <person name="Henrissat B."/>
            <person name="Iturriaga E.A."/>
            <person name="Lang B.F."/>
            <person name="Lavin J.L."/>
            <person name="Lee S."/>
            <person name="Li W."/>
            <person name="Lindquist E."/>
            <person name="Lopez-Garcia S."/>
            <person name="Luque E.M."/>
            <person name="Marcos A.T."/>
            <person name="Martin J."/>
            <person name="McCluskey K."/>
            <person name="Medina H.R."/>
            <person name="Miralles-Duran A."/>
            <person name="Miyazaki A."/>
            <person name="Munoz-Torres E."/>
            <person name="Oguiza J.A."/>
            <person name="Ohm R."/>
            <person name="Olmedo M."/>
            <person name="Orejas M."/>
            <person name="Ortiz-Castellanos L."/>
            <person name="Pisabarro A.G."/>
            <person name="Rodriguez-Romero J."/>
            <person name="Ruiz-Herrera J."/>
            <person name="Ruiz-Vazquez R."/>
            <person name="Sanz C."/>
            <person name="Schackwitz W."/>
            <person name="Schmutz J."/>
            <person name="Shahriari M."/>
            <person name="Shelest E."/>
            <person name="Silva-Franco F."/>
            <person name="Soanes D."/>
            <person name="Syed K."/>
            <person name="Tagua V.G."/>
            <person name="Talbot N.J."/>
            <person name="Thon M."/>
            <person name="De vries R.P."/>
            <person name="Wiebenga A."/>
            <person name="Yadav J.S."/>
            <person name="Braun E.L."/>
            <person name="Baker S."/>
            <person name="Garre V."/>
            <person name="Horwitz B."/>
            <person name="Torres-Martinez S."/>
            <person name="Idnurm A."/>
            <person name="Herrera-Estrella A."/>
            <person name="Gabaldon T."/>
            <person name="Grigoriev I.V."/>
        </authorList>
    </citation>
    <scope>NUCLEOTIDE SEQUENCE [LARGE SCALE GENOMIC DNA]</scope>
    <source>
        <strain evidence="17">NRRL 1555(-)</strain>
    </source>
</reference>
<keyword evidence="12 13" id="KW-0275">Fatty acid biosynthesis</keyword>
<dbReference type="Proteomes" id="UP000077315">
    <property type="component" value="Unassembled WGS sequence"/>
</dbReference>
<dbReference type="PANTHER" id="PTHR11351:SF31">
    <property type="entry name" value="DESATURASE 1, ISOFORM A-RELATED"/>
    <property type="match status" value="1"/>
</dbReference>
<dbReference type="Pfam" id="PF00487">
    <property type="entry name" value="FA_desaturase"/>
    <property type="match status" value="1"/>
</dbReference>